<accession>A0A2T5G804</accession>
<dbReference type="Gene3D" id="3.60.120.10">
    <property type="entry name" value="Anthranilate synthase"/>
    <property type="match status" value="1"/>
</dbReference>
<dbReference type="EC" id="2.6.1.85" evidence="1"/>
<protein>
    <recommendedName>
        <fullName evidence="1">aminodeoxychorismate synthase</fullName>
        <ecNumber evidence="1">2.6.1.85</ecNumber>
    </recommendedName>
</protein>
<dbReference type="GO" id="GO:0046820">
    <property type="term" value="F:4-amino-4-deoxychorismate synthase activity"/>
    <property type="evidence" value="ECO:0007669"/>
    <property type="project" value="UniProtKB-EC"/>
</dbReference>
<dbReference type="NCBIfam" id="TIGR01824">
    <property type="entry name" value="PabB-clade2"/>
    <property type="match status" value="1"/>
</dbReference>
<gene>
    <name evidence="5" type="ORF">HSCHL_0618</name>
</gene>
<dbReference type="EMBL" id="PEBV01000027">
    <property type="protein sequence ID" value="PTQ52299.1"/>
    <property type="molecule type" value="Genomic_DNA"/>
</dbReference>
<dbReference type="Proteomes" id="UP000244180">
    <property type="component" value="Unassembled WGS sequence"/>
</dbReference>
<dbReference type="PANTHER" id="PTHR11236:SF9">
    <property type="entry name" value="ANTHRANILATE SYNTHASE COMPONENT 1"/>
    <property type="match status" value="1"/>
</dbReference>
<evidence type="ECO:0000259" key="3">
    <source>
        <dbReference type="Pfam" id="PF00425"/>
    </source>
</evidence>
<reference evidence="5 6" key="1">
    <citation type="submission" date="2017-08" db="EMBL/GenBank/DDBJ databases">
        <title>Burning lignite coal seam in the remote Altai Mountains harbors a hydrogen-driven thermophilic microbial community.</title>
        <authorList>
            <person name="Kadnikov V.V."/>
            <person name="Mardanov A.V."/>
            <person name="Ivasenko D."/>
            <person name="Beletsky A.V."/>
            <person name="Karnachuk O.V."/>
            <person name="Ravin N.V."/>
        </authorList>
    </citation>
    <scope>NUCLEOTIDE SEQUENCE [LARGE SCALE GENOMIC DNA]</scope>
    <source>
        <strain evidence="5">AL33</strain>
    </source>
</reference>
<evidence type="ECO:0000313" key="6">
    <source>
        <dbReference type="Proteomes" id="UP000244180"/>
    </source>
</evidence>
<dbReference type="InterPro" id="IPR005802">
    <property type="entry name" value="ADC_synth_comp_1"/>
</dbReference>
<proteinExistence type="predicted"/>
<dbReference type="InterPro" id="IPR015890">
    <property type="entry name" value="Chorismate_C"/>
</dbReference>
<dbReference type="InterPro" id="IPR006805">
    <property type="entry name" value="Anth_synth_I_N"/>
</dbReference>
<evidence type="ECO:0000259" key="4">
    <source>
        <dbReference type="Pfam" id="PF04715"/>
    </source>
</evidence>
<evidence type="ECO:0000256" key="2">
    <source>
        <dbReference type="ARBA" id="ARBA00022679"/>
    </source>
</evidence>
<dbReference type="NCBIfam" id="TIGR00553">
    <property type="entry name" value="pabB"/>
    <property type="match status" value="1"/>
</dbReference>
<dbReference type="PRINTS" id="PR00095">
    <property type="entry name" value="ANTSNTHASEI"/>
</dbReference>
<evidence type="ECO:0000256" key="1">
    <source>
        <dbReference type="ARBA" id="ARBA00013139"/>
    </source>
</evidence>
<dbReference type="GO" id="GO:0009396">
    <property type="term" value="P:folic acid-containing compound biosynthetic process"/>
    <property type="evidence" value="ECO:0007669"/>
    <property type="project" value="InterPro"/>
</dbReference>
<dbReference type="PANTHER" id="PTHR11236">
    <property type="entry name" value="AMINOBENZOATE/ANTHRANILATE SYNTHASE"/>
    <property type="match status" value="1"/>
</dbReference>
<evidence type="ECO:0000313" key="5">
    <source>
        <dbReference type="EMBL" id="PTQ52299.1"/>
    </source>
</evidence>
<keyword evidence="2" id="KW-0808">Transferase</keyword>
<dbReference type="AlphaFoldDB" id="A0A2T5G804"/>
<name>A0A2T5G804_HYDSH</name>
<comment type="caution">
    <text evidence="5">The sequence shown here is derived from an EMBL/GenBank/DDBJ whole genome shotgun (WGS) entry which is preliminary data.</text>
</comment>
<dbReference type="InterPro" id="IPR010118">
    <property type="entry name" value="Para-NH2Bz/anthranilate_synth"/>
</dbReference>
<dbReference type="Pfam" id="PF00425">
    <property type="entry name" value="Chorismate_bind"/>
    <property type="match status" value="1"/>
</dbReference>
<dbReference type="SUPFAM" id="SSF56322">
    <property type="entry name" value="ADC synthase"/>
    <property type="match status" value="1"/>
</dbReference>
<feature type="domain" description="Chorismate-utilising enzyme C-terminal" evidence="3">
    <location>
        <begin position="219"/>
        <end position="471"/>
    </location>
</feature>
<dbReference type="InterPro" id="IPR005801">
    <property type="entry name" value="ADC_synthase"/>
</dbReference>
<dbReference type="InterPro" id="IPR019999">
    <property type="entry name" value="Anth_synth_I-like"/>
</dbReference>
<dbReference type="Pfam" id="PF04715">
    <property type="entry name" value="Anth_synt_I_N"/>
    <property type="match status" value="1"/>
</dbReference>
<feature type="domain" description="Anthranilate synthase component I N-terminal" evidence="4">
    <location>
        <begin position="32"/>
        <end position="165"/>
    </location>
</feature>
<sequence>MGVGLVDETPVDLDAGRFDCVPVVWRLPWDGTDPLVWYERLAADAPASFFLESGSRGRYTFFGCGASLVVGKGDVLAVTRGGKAARWRGNLLARLREVLAARRAPRWPGLPPFFGGFVGYVAYDAARAIERLPARAVDDLALPEVYLMEAREVVAVDHEARDVYLIVCADPVEPGGWTAARKRLERLAARLERPVAADALYAWRPAAKAPEPRYSFTRAGFEAAVRRVQDYIAAGDVFQVNLSVRRSQPLEVPPYAVYRVLRRLNPSPYMGYLRFPDLEIVCGSPELLVRVTGEELATRPIAGTRRRGSTSEEDEALERELLANEKERAEHAMLVDLVRNDLGRVAVYGTVRVDELMVVERYSHVMHLVSHVRGRRRTDADAVDVLRAVFPGGTITGAPKVRTMEIIEELEPFRRGPYTGSIGWFGYQGDMTLNIVIRTLVAKDGWAHVQAGAGIVIDSQPAAEYEECLNKAQALWQAVEESRAEVGRRGG</sequence>
<dbReference type="GO" id="GO:0000162">
    <property type="term" value="P:L-tryptophan biosynthetic process"/>
    <property type="evidence" value="ECO:0007669"/>
    <property type="project" value="TreeGrafter"/>
</dbReference>
<organism evidence="5 6">
    <name type="scientific">Hydrogenibacillus schlegelii</name>
    <name type="common">Bacillus schlegelii</name>
    <dbReference type="NCBI Taxonomy" id="1484"/>
    <lineage>
        <taxon>Bacteria</taxon>
        <taxon>Bacillati</taxon>
        <taxon>Bacillota</taxon>
        <taxon>Bacilli</taxon>
        <taxon>Bacillales</taxon>
        <taxon>Bacillales Family X. Incertae Sedis</taxon>
        <taxon>Hydrogenibacillus</taxon>
    </lineage>
</organism>